<organism evidence="1 2">
    <name type="scientific">Paramuricea clavata</name>
    <name type="common">Red gorgonian</name>
    <name type="synonym">Violescent sea-whip</name>
    <dbReference type="NCBI Taxonomy" id="317549"/>
    <lineage>
        <taxon>Eukaryota</taxon>
        <taxon>Metazoa</taxon>
        <taxon>Cnidaria</taxon>
        <taxon>Anthozoa</taxon>
        <taxon>Octocorallia</taxon>
        <taxon>Malacalcyonacea</taxon>
        <taxon>Plexauridae</taxon>
        <taxon>Paramuricea</taxon>
    </lineage>
</organism>
<dbReference type="AlphaFoldDB" id="A0A7D9HG10"/>
<sequence length="452" mass="51093">MTTPDWKYYYADPIHTKQLFRILNKGMENIFESVEPETTETSVSSDLRENLLKLSDAGEIKYTSKYIKKASEKTLENIYKDYERQQLENTNNQLTDVIITKFSELMEALDAVKDSEGMKKELEENDLLRKDIKNLVSYVTPYIPLIGILSGGITVGKHVISLKFSNKGTFQSRFKQPTQLIQKCSKFVTDFGYSVFLMNYNDRGKKVSCITGAHASHLYTNYQSSMIQNCDIIRDRTDNAYVYSVIVDESAGHSCSGNRRNSGPRCHLFVRLCTGIPRDTSSATLYSPGALSDELNSDELSNTGEQLLESSKDINNDKMAENLAKEYYLENSSPGNLNTNPPVDYSVQNQEKYFPDNFDMLREGSIYRANNPISNQFHRPSYTYAPTQQAGYGNVPPQVGSSPAATSNENMQTSITLNDLVKSWLINTGKSWKPETIGEEIDELNLFDGKLF</sequence>
<dbReference type="EMBL" id="CACRXK020000545">
    <property type="protein sequence ID" value="CAB3982838.1"/>
    <property type="molecule type" value="Genomic_DNA"/>
</dbReference>
<evidence type="ECO:0000313" key="1">
    <source>
        <dbReference type="EMBL" id="CAB3982838.1"/>
    </source>
</evidence>
<dbReference type="Proteomes" id="UP001152795">
    <property type="component" value="Unassembled WGS sequence"/>
</dbReference>
<evidence type="ECO:0000313" key="2">
    <source>
        <dbReference type="Proteomes" id="UP001152795"/>
    </source>
</evidence>
<accession>A0A7D9HG10</accession>
<keyword evidence="2" id="KW-1185">Reference proteome</keyword>
<name>A0A7D9HG10_PARCT</name>
<proteinExistence type="predicted"/>
<comment type="caution">
    <text evidence="1">The sequence shown here is derived from an EMBL/GenBank/DDBJ whole genome shotgun (WGS) entry which is preliminary data.</text>
</comment>
<gene>
    <name evidence="1" type="ORF">PACLA_8A068227</name>
</gene>
<protein>
    <submittedName>
        <fullName evidence="1">Uncharacterized protein</fullName>
    </submittedName>
</protein>
<reference evidence="1" key="1">
    <citation type="submission" date="2020-04" db="EMBL/GenBank/DDBJ databases">
        <authorList>
            <person name="Alioto T."/>
            <person name="Alioto T."/>
            <person name="Gomez Garrido J."/>
        </authorList>
    </citation>
    <scope>NUCLEOTIDE SEQUENCE</scope>
    <source>
        <strain evidence="1">A484AB</strain>
    </source>
</reference>